<organism evidence="1 2">
    <name type="scientific">Anabarilius grahami</name>
    <name type="common">Kanglang fish</name>
    <name type="synonym">Barilius grahami</name>
    <dbReference type="NCBI Taxonomy" id="495550"/>
    <lineage>
        <taxon>Eukaryota</taxon>
        <taxon>Metazoa</taxon>
        <taxon>Chordata</taxon>
        <taxon>Craniata</taxon>
        <taxon>Vertebrata</taxon>
        <taxon>Euteleostomi</taxon>
        <taxon>Actinopterygii</taxon>
        <taxon>Neopterygii</taxon>
        <taxon>Teleostei</taxon>
        <taxon>Ostariophysi</taxon>
        <taxon>Cypriniformes</taxon>
        <taxon>Xenocyprididae</taxon>
        <taxon>Xenocypridinae</taxon>
        <taxon>Xenocypridinae incertae sedis</taxon>
        <taxon>Anabarilius</taxon>
    </lineage>
</organism>
<keyword evidence="2" id="KW-1185">Reference proteome</keyword>
<sequence length="123" mass="13831">MSASVPSPPPFLSVSGEPLIPFETWQKIFHNYMIVIQATGDACPETRRQAVLLHYLGTEGQRLFYTLPDQGTTFNEAMSALQKHFVPKVNVVACRHKFRQRVQRADETITQYVAALTLEPPTG</sequence>
<dbReference type="EMBL" id="RJVU01046584">
    <property type="protein sequence ID" value="ROL44189.1"/>
    <property type="molecule type" value="Genomic_DNA"/>
</dbReference>
<dbReference type="PANTHER" id="PTHR33198:SF20">
    <property type="entry name" value="RETROTRANSPOSON GAG DOMAIN-CONTAINING PROTEIN"/>
    <property type="match status" value="1"/>
</dbReference>
<accession>A0A3N0YD87</accession>
<reference evidence="1 2" key="1">
    <citation type="submission" date="2018-10" db="EMBL/GenBank/DDBJ databases">
        <title>Genome assembly for a Yunnan-Guizhou Plateau 3E fish, Anabarilius grahami (Regan), and its evolutionary and genetic applications.</title>
        <authorList>
            <person name="Jiang W."/>
        </authorList>
    </citation>
    <scope>NUCLEOTIDE SEQUENCE [LARGE SCALE GENOMIC DNA]</scope>
    <source>
        <strain evidence="1">AG-KIZ</strain>
        <tissue evidence="1">Muscle</tissue>
    </source>
</reference>
<evidence type="ECO:0000313" key="2">
    <source>
        <dbReference type="Proteomes" id="UP000281406"/>
    </source>
</evidence>
<dbReference type="Proteomes" id="UP000281406">
    <property type="component" value="Unassembled WGS sequence"/>
</dbReference>
<name>A0A3N0YD87_ANAGA</name>
<comment type="caution">
    <text evidence="1">The sequence shown here is derived from an EMBL/GenBank/DDBJ whole genome shotgun (WGS) entry which is preliminary data.</text>
</comment>
<protein>
    <recommendedName>
        <fullName evidence="3">Retrotransposon gag domain-containing protein</fullName>
    </recommendedName>
</protein>
<dbReference type="OrthoDB" id="10066365at2759"/>
<proteinExistence type="predicted"/>
<dbReference type="AlphaFoldDB" id="A0A3N0YD87"/>
<evidence type="ECO:0008006" key="3">
    <source>
        <dbReference type="Google" id="ProtNLM"/>
    </source>
</evidence>
<dbReference type="PANTHER" id="PTHR33198">
    <property type="entry name" value="ANK_REP_REGION DOMAIN-CONTAINING PROTEIN-RELATED"/>
    <property type="match status" value="1"/>
</dbReference>
<evidence type="ECO:0000313" key="1">
    <source>
        <dbReference type="EMBL" id="ROL44189.1"/>
    </source>
</evidence>
<gene>
    <name evidence="1" type="ORF">DPX16_17841</name>
</gene>